<reference evidence="1" key="2">
    <citation type="submission" date="2013-05" db="EMBL/GenBank/DDBJ databases">
        <authorList>
            <person name="Carter J.-M."/>
            <person name="Baker S.C."/>
            <person name="Pink R."/>
            <person name="Carter D.R.F."/>
            <person name="Collins A."/>
            <person name="Tomlin J."/>
            <person name="Gibbs M."/>
            <person name="Breuker C.J."/>
        </authorList>
    </citation>
    <scope>NUCLEOTIDE SEQUENCE</scope>
    <source>
        <tissue evidence="1">Ovary</tissue>
    </source>
</reference>
<evidence type="ECO:0000313" key="1">
    <source>
        <dbReference type="EMBL" id="JAA81281.1"/>
    </source>
</evidence>
<proteinExistence type="predicted"/>
<feature type="non-terminal residue" evidence="1">
    <location>
        <position position="83"/>
    </location>
</feature>
<dbReference type="EMBL" id="GAIX01011279">
    <property type="protein sequence ID" value="JAA81281.1"/>
    <property type="molecule type" value="Transcribed_RNA"/>
</dbReference>
<protein>
    <submittedName>
        <fullName evidence="1">Uncharacterized protein</fullName>
    </submittedName>
</protein>
<name>S4NR89_9NEOP</name>
<reference evidence="1" key="1">
    <citation type="journal article" date="2013" name="BMC Genomics">
        <title>Unscrambling butterfly oogenesis.</title>
        <authorList>
            <person name="Carter J.M."/>
            <person name="Baker S.C."/>
            <person name="Pink R."/>
            <person name="Carter D.R."/>
            <person name="Collins A."/>
            <person name="Tomlin J."/>
            <person name="Gibbs M."/>
            <person name="Breuker C.J."/>
        </authorList>
    </citation>
    <scope>NUCLEOTIDE SEQUENCE</scope>
    <source>
        <tissue evidence="1">Ovary</tissue>
    </source>
</reference>
<sequence length="83" mass="9457">MRLRDLRPPASESESDDEIVSLETIFARCFWLSLSSAILAFSRRPMPFSPFLRPFLRGASLSLLLPRSRFLLLPPLRPSPASR</sequence>
<organism evidence="1">
    <name type="scientific">Pararge aegeria</name>
    <name type="common">speckled wood butterfly</name>
    <dbReference type="NCBI Taxonomy" id="116150"/>
    <lineage>
        <taxon>Eukaryota</taxon>
        <taxon>Metazoa</taxon>
        <taxon>Ecdysozoa</taxon>
        <taxon>Arthropoda</taxon>
        <taxon>Hexapoda</taxon>
        <taxon>Insecta</taxon>
        <taxon>Pterygota</taxon>
        <taxon>Neoptera</taxon>
        <taxon>Endopterygota</taxon>
        <taxon>Lepidoptera</taxon>
        <taxon>Glossata</taxon>
        <taxon>Ditrysia</taxon>
        <taxon>Papilionoidea</taxon>
        <taxon>Nymphalidae</taxon>
        <taxon>Satyrinae</taxon>
        <taxon>Satyrini</taxon>
        <taxon>Parargina</taxon>
        <taxon>Pararge</taxon>
    </lineage>
</organism>
<accession>S4NR89</accession>
<dbReference type="AlphaFoldDB" id="S4NR89"/>